<evidence type="ECO:0000256" key="5">
    <source>
        <dbReference type="ARBA" id="ARBA00023043"/>
    </source>
</evidence>
<evidence type="ECO:0000256" key="9">
    <source>
        <dbReference type="SAM" id="Phobius"/>
    </source>
</evidence>
<dbReference type="GO" id="GO:0016020">
    <property type="term" value="C:membrane"/>
    <property type="evidence" value="ECO:0007669"/>
    <property type="project" value="UniProtKB-SubCell"/>
</dbReference>
<evidence type="ECO:0000256" key="2">
    <source>
        <dbReference type="ARBA" id="ARBA00022692"/>
    </source>
</evidence>
<reference evidence="10" key="1">
    <citation type="submission" date="2020-10" db="EMBL/GenBank/DDBJ databases">
        <title>Genome Sequence of Monilinia vaccinii-corymbosi Sheds Light on Mummy Berry Disease Infection of Blueberry and Mating Type.</title>
        <authorList>
            <person name="Yow A.G."/>
            <person name="Zhang Y."/>
            <person name="Bansal K."/>
            <person name="Eacker S.M."/>
            <person name="Sullivan S."/>
            <person name="Liachko I."/>
            <person name="Cubeta M.A."/>
            <person name="Rollins J.A."/>
            <person name="Ashrafi H."/>
        </authorList>
    </citation>
    <scope>NUCLEOTIDE SEQUENCE</scope>
    <source>
        <strain evidence="10">RL-1</strain>
    </source>
</reference>
<evidence type="ECO:0000256" key="1">
    <source>
        <dbReference type="ARBA" id="ARBA00004141"/>
    </source>
</evidence>
<feature type="transmembrane region" description="Helical" evidence="9">
    <location>
        <begin position="972"/>
        <end position="994"/>
    </location>
</feature>
<keyword evidence="4 9" id="KW-1133">Transmembrane helix</keyword>
<dbReference type="InterPro" id="IPR036770">
    <property type="entry name" value="Ankyrin_rpt-contain_sf"/>
</dbReference>
<keyword evidence="6 9" id="KW-0472">Membrane</keyword>
<dbReference type="PROSITE" id="PS50297">
    <property type="entry name" value="ANK_REP_REGION"/>
    <property type="match status" value="3"/>
</dbReference>
<name>A0A8A3PJG4_9HELO</name>
<dbReference type="Proteomes" id="UP000672032">
    <property type="component" value="Chromosome 5"/>
</dbReference>
<keyword evidence="2 9" id="KW-0812">Transmembrane</keyword>
<dbReference type="Pfam" id="PF01544">
    <property type="entry name" value="CorA"/>
    <property type="match status" value="1"/>
</dbReference>
<protein>
    <recommendedName>
        <fullName evidence="12">Ankyrin repeat protein</fullName>
    </recommendedName>
</protein>
<dbReference type="PANTHER" id="PTHR24173">
    <property type="entry name" value="ANKYRIN REPEAT CONTAINING"/>
    <property type="match status" value="1"/>
</dbReference>
<feature type="repeat" description="ANK" evidence="7">
    <location>
        <begin position="201"/>
        <end position="233"/>
    </location>
</feature>
<dbReference type="Gene3D" id="1.25.40.20">
    <property type="entry name" value="Ankyrin repeat-containing domain"/>
    <property type="match status" value="3"/>
</dbReference>
<evidence type="ECO:0008006" key="12">
    <source>
        <dbReference type="Google" id="ProtNLM"/>
    </source>
</evidence>
<feature type="region of interest" description="Disordered" evidence="8">
    <location>
        <begin position="1068"/>
        <end position="1131"/>
    </location>
</feature>
<dbReference type="Pfam" id="PF00023">
    <property type="entry name" value="Ank"/>
    <property type="match status" value="1"/>
</dbReference>
<dbReference type="Gene3D" id="1.20.58.340">
    <property type="entry name" value="Magnesium transport protein CorA, transmembrane region"/>
    <property type="match status" value="1"/>
</dbReference>
<keyword evidence="3" id="KW-0677">Repeat</keyword>
<evidence type="ECO:0000256" key="7">
    <source>
        <dbReference type="PROSITE-ProRule" id="PRU00023"/>
    </source>
</evidence>
<evidence type="ECO:0000256" key="3">
    <source>
        <dbReference type="ARBA" id="ARBA00022737"/>
    </source>
</evidence>
<dbReference type="InterPro" id="IPR002110">
    <property type="entry name" value="Ankyrin_rpt"/>
</dbReference>
<dbReference type="InterPro" id="IPR002523">
    <property type="entry name" value="MgTranspt_CorA/ZnTranspt_ZntB"/>
</dbReference>
<feature type="transmembrane region" description="Helical" evidence="9">
    <location>
        <begin position="1006"/>
        <end position="1034"/>
    </location>
</feature>
<accession>A0A8A3PJG4</accession>
<feature type="compositionally biased region" description="Polar residues" evidence="8">
    <location>
        <begin position="1074"/>
        <end position="1088"/>
    </location>
</feature>
<dbReference type="Pfam" id="PF12796">
    <property type="entry name" value="Ank_2"/>
    <property type="match status" value="1"/>
</dbReference>
<dbReference type="OrthoDB" id="3561223at2759"/>
<evidence type="ECO:0000256" key="6">
    <source>
        <dbReference type="ARBA" id="ARBA00023136"/>
    </source>
</evidence>
<feature type="compositionally biased region" description="Basic and acidic residues" evidence="8">
    <location>
        <begin position="24"/>
        <end position="58"/>
    </location>
</feature>
<dbReference type="AlphaFoldDB" id="A0A8A3PJG4"/>
<evidence type="ECO:0000256" key="4">
    <source>
        <dbReference type="ARBA" id="ARBA00022989"/>
    </source>
</evidence>
<comment type="subcellular location">
    <subcellularLocation>
        <location evidence="1">Membrane</location>
        <topology evidence="1">Multi-pass membrane protein</topology>
    </subcellularLocation>
</comment>
<feature type="region of interest" description="Disordered" evidence="8">
    <location>
        <begin position="1"/>
        <end position="66"/>
    </location>
</feature>
<dbReference type="PANTHER" id="PTHR24173:SF74">
    <property type="entry name" value="ANKYRIN REPEAT DOMAIN-CONTAINING PROTEIN 16"/>
    <property type="match status" value="1"/>
</dbReference>
<proteinExistence type="predicted"/>
<dbReference type="EMBL" id="CP063409">
    <property type="protein sequence ID" value="QSZ35438.1"/>
    <property type="molecule type" value="Genomic_DNA"/>
</dbReference>
<dbReference type="SUPFAM" id="SSF48403">
    <property type="entry name" value="Ankyrin repeat"/>
    <property type="match status" value="1"/>
</dbReference>
<evidence type="ECO:0000313" key="10">
    <source>
        <dbReference type="EMBL" id="QSZ35438.1"/>
    </source>
</evidence>
<feature type="repeat" description="ANK" evidence="7">
    <location>
        <begin position="168"/>
        <end position="200"/>
    </location>
</feature>
<feature type="repeat" description="ANK" evidence="7">
    <location>
        <begin position="135"/>
        <end position="167"/>
    </location>
</feature>
<feature type="region of interest" description="Disordered" evidence="8">
    <location>
        <begin position="835"/>
        <end position="859"/>
    </location>
</feature>
<dbReference type="InterPro" id="IPR045863">
    <property type="entry name" value="CorA_TM1_TM2"/>
</dbReference>
<keyword evidence="11" id="KW-1185">Reference proteome</keyword>
<sequence length="1163" mass="132598">MADHLTAAPTADPQPTLVGDGDAPEEKNEEARPEAGGDGRNSDLPNSREDSEAREKSGSENYPNDQSKLNQALLDAAKNENEPEVIRLLELGADLSAVDWHGCMALFKVVEYGLMDAAHAIVSKYPKSVNFQIKHKNTPLHFAAFFKQHEMVEFLLSKGAKVDLRDAAGETALHAAILGNAVEIVKYLLEKNAKVDLQNIIGRTALHMASSSGNDIAVELLLEKNAKVDIRDTSGKTALQSAIHGRVVVSDPESDLVQSHRAIVRALSKEMDLSDRKHELMRIASIQKKEEVNFLLKNMDWADLGQGEFTEFERRIDVVWNACRGARHEAAREILKDVNSKDAAISDQERKDWTALEWAAYCGDHVVVWWLLVSGSRKEMDIDRKKALDLAERQKEKRKPEQKDYSLTIDILRDPPLVQGWSEPDEPYEHPQPYIDLKALLQRFEGTIVDFDRGEKSMRVDFLRRTRTVWDIIYGKPMASETDRSQDKFRTSGPTMIMEEARQNLKKIGLSSEVAKQESYSEEDLQLRWVHLPANNMEWMMDLPMRVYMDKRKAKEEYQPLREFMNHSWHELPGSSPELNCMSATCVKEKVSSDKEAGKQDQKHASDDSQKTSSEFDPKNNKSREYWRTALYMPYLTFSNYSKHGSELTTERKRFNDLIEAYEFHDRSASNDSRRILHSSRTLDQFYYHSLPDTSRRDSSQVVTRYAGFNTEDDETWDILRVDELWLWVVDEKTIITSSTSRLDHREDPVLEGVFDSLREAKGKNKGQPPPSSVDELCKYITSYCIELFDKATLRCIKRNNDRLSVRQIFSNSINDATNGEMELFTKFKRKIDDKVNPQGRHHNIPKEASAKPEDQEKDYKSISTATNLLLEVKDIRDELNILKYLLEQQKRVWERLLEMPADTDEASEGSDLPHRKETERWKGPDLTIRDILEMDKLTQRIQESVNSVLGLEQNEANLSEAVSARNQGKTLMVFTIITIVFLPMSFLASLFALNIKSFPHEGENLVYESGFIFSIIFGVTVSISIPTIIYAFFDKISGTFFDRISGPFGSIITVLCNSSAQHSSEYLSEGTADISNTDSNSQESAEGNDTARPERQSTRGQSEVNHLSTSSNINSPPMGDVIVEPSDRREKSFSMKLRRLRFCGTRNNTHDVESQEMNVRRV</sequence>
<dbReference type="GO" id="GO:0046873">
    <property type="term" value="F:metal ion transmembrane transporter activity"/>
    <property type="evidence" value="ECO:0007669"/>
    <property type="project" value="InterPro"/>
</dbReference>
<dbReference type="SMART" id="SM00248">
    <property type="entry name" value="ANK"/>
    <property type="match status" value="6"/>
</dbReference>
<feature type="compositionally biased region" description="Basic and acidic residues" evidence="8">
    <location>
        <begin position="845"/>
        <end position="859"/>
    </location>
</feature>
<gene>
    <name evidence="10" type="ORF">DSL72_008308</name>
</gene>
<organism evidence="10 11">
    <name type="scientific">Monilinia vaccinii-corymbosi</name>
    <dbReference type="NCBI Taxonomy" id="61207"/>
    <lineage>
        <taxon>Eukaryota</taxon>
        <taxon>Fungi</taxon>
        <taxon>Dikarya</taxon>
        <taxon>Ascomycota</taxon>
        <taxon>Pezizomycotina</taxon>
        <taxon>Leotiomycetes</taxon>
        <taxon>Helotiales</taxon>
        <taxon>Sclerotiniaceae</taxon>
        <taxon>Monilinia</taxon>
    </lineage>
</organism>
<dbReference type="PROSITE" id="PS50088">
    <property type="entry name" value="ANK_REPEAT"/>
    <property type="match status" value="3"/>
</dbReference>
<feature type="region of interest" description="Disordered" evidence="8">
    <location>
        <begin position="592"/>
        <end position="620"/>
    </location>
</feature>
<feature type="compositionally biased region" description="Polar residues" evidence="8">
    <location>
        <begin position="1099"/>
        <end position="1116"/>
    </location>
</feature>
<evidence type="ECO:0000256" key="8">
    <source>
        <dbReference type="SAM" id="MobiDB-lite"/>
    </source>
</evidence>
<keyword evidence="5 7" id="KW-0040">ANK repeat</keyword>
<dbReference type="SUPFAM" id="SSF144083">
    <property type="entry name" value="Magnesium transport protein CorA, transmembrane region"/>
    <property type="match status" value="1"/>
</dbReference>
<evidence type="ECO:0000313" key="11">
    <source>
        <dbReference type="Proteomes" id="UP000672032"/>
    </source>
</evidence>